<evidence type="ECO:0000313" key="2">
    <source>
        <dbReference type="WBParaSite" id="Csp11.Scaffold630.g18667.t1"/>
    </source>
</evidence>
<name>A0A1I7URN6_9PELO</name>
<evidence type="ECO:0000313" key="1">
    <source>
        <dbReference type="Proteomes" id="UP000095282"/>
    </source>
</evidence>
<dbReference type="AlphaFoldDB" id="A0A1I7URN6"/>
<accession>A0A1I7URN6</accession>
<protein>
    <submittedName>
        <fullName evidence="2">DHC_N2 domain-containing protein</fullName>
    </submittedName>
</protein>
<dbReference type="eggNOG" id="ENOG502TIFD">
    <property type="taxonomic scope" value="Eukaryota"/>
</dbReference>
<dbReference type="WBParaSite" id="Csp11.Scaffold630.g18667.t1">
    <property type="protein sequence ID" value="Csp11.Scaffold630.g18667.t1"/>
    <property type="gene ID" value="Csp11.Scaffold630.g18667"/>
</dbReference>
<sequence>MNSLTRTQKSEQLLLDFGFGWVTQKLDAHHLHCPDGTAQKSMIEYFKAELPRMREELCWITNAVEFEKRIQHFRNTIGAVDSLLEQSKTLIISHREAEKLTPVWLEELEWAA</sequence>
<reference evidence="2" key="1">
    <citation type="submission" date="2016-11" db="UniProtKB">
        <authorList>
            <consortium name="WormBaseParasite"/>
        </authorList>
    </citation>
    <scope>IDENTIFICATION</scope>
</reference>
<proteinExistence type="predicted"/>
<keyword evidence="1" id="KW-1185">Reference proteome</keyword>
<dbReference type="Proteomes" id="UP000095282">
    <property type="component" value="Unplaced"/>
</dbReference>
<organism evidence="1 2">
    <name type="scientific">Caenorhabditis tropicalis</name>
    <dbReference type="NCBI Taxonomy" id="1561998"/>
    <lineage>
        <taxon>Eukaryota</taxon>
        <taxon>Metazoa</taxon>
        <taxon>Ecdysozoa</taxon>
        <taxon>Nematoda</taxon>
        <taxon>Chromadorea</taxon>
        <taxon>Rhabditida</taxon>
        <taxon>Rhabditina</taxon>
        <taxon>Rhabditomorpha</taxon>
        <taxon>Rhabditoidea</taxon>
        <taxon>Rhabditidae</taxon>
        <taxon>Peloderinae</taxon>
        <taxon>Caenorhabditis</taxon>
    </lineage>
</organism>